<evidence type="ECO:0000259" key="6">
    <source>
        <dbReference type="Pfam" id="PF14693"/>
    </source>
</evidence>
<dbReference type="InterPro" id="IPR020930">
    <property type="entry name" value="Ribosomal_uL5_bac-type"/>
</dbReference>
<dbReference type="SUPFAM" id="SSF50715">
    <property type="entry name" value="Ribosomal protein L25-like"/>
    <property type="match status" value="1"/>
</dbReference>
<reference evidence="7 8" key="1">
    <citation type="submission" date="2020-07" db="EMBL/GenBank/DDBJ databases">
        <title>Alkalicella. sp. LB2 genome.</title>
        <authorList>
            <person name="Postec A."/>
            <person name="Quemeneur M."/>
        </authorList>
    </citation>
    <scope>NUCLEOTIDE SEQUENCE [LARGE SCALE GENOMIC DNA]</scope>
    <source>
        <strain evidence="7 8">LB2</strain>
    </source>
</reference>
<keyword evidence="2" id="KW-0694">RNA-binding</keyword>
<dbReference type="Pfam" id="PF01386">
    <property type="entry name" value="Ribosomal_L25p"/>
    <property type="match status" value="1"/>
</dbReference>
<gene>
    <name evidence="7" type="ORF">HYG86_07585</name>
</gene>
<evidence type="ECO:0000256" key="1">
    <source>
        <dbReference type="ARBA" id="ARBA00022730"/>
    </source>
</evidence>
<dbReference type="Gene3D" id="2.40.240.10">
    <property type="entry name" value="Ribosomal Protein L25, Chain P"/>
    <property type="match status" value="1"/>
</dbReference>
<evidence type="ECO:0000256" key="3">
    <source>
        <dbReference type="ARBA" id="ARBA00022980"/>
    </source>
</evidence>
<dbReference type="Gene3D" id="2.170.120.20">
    <property type="entry name" value="Ribosomal protein L25, beta domain"/>
    <property type="match status" value="1"/>
</dbReference>
<dbReference type="AlphaFoldDB" id="A0A7G9W7J5"/>
<dbReference type="InterPro" id="IPR029751">
    <property type="entry name" value="Ribosomal_L25_dom"/>
</dbReference>
<dbReference type="NCBIfam" id="TIGR00731">
    <property type="entry name" value="bL25_bact_ctc"/>
    <property type="match status" value="1"/>
</dbReference>
<feature type="domain" description="Large ribosomal subunit protein bL25 L25" evidence="5">
    <location>
        <begin position="6"/>
        <end position="87"/>
    </location>
</feature>
<dbReference type="InterPro" id="IPR011035">
    <property type="entry name" value="Ribosomal_bL25/Gln-tRNA_synth"/>
</dbReference>
<evidence type="ECO:0000259" key="5">
    <source>
        <dbReference type="Pfam" id="PF01386"/>
    </source>
</evidence>
<name>A0A7G9W7J5_ALKCA</name>
<dbReference type="Pfam" id="PF14693">
    <property type="entry name" value="Ribosomal_TL5_C"/>
    <property type="match status" value="1"/>
</dbReference>
<dbReference type="GO" id="GO:0006412">
    <property type="term" value="P:translation"/>
    <property type="evidence" value="ECO:0007669"/>
    <property type="project" value="InterPro"/>
</dbReference>
<dbReference type="InterPro" id="IPR020057">
    <property type="entry name" value="Ribosomal_bL25_b-dom"/>
</dbReference>
<dbReference type="GO" id="GO:0003735">
    <property type="term" value="F:structural constituent of ribosome"/>
    <property type="evidence" value="ECO:0007669"/>
    <property type="project" value="InterPro"/>
</dbReference>
<evidence type="ECO:0000313" key="7">
    <source>
        <dbReference type="EMBL" id="QNO14657.1"/>
    </source>
</evidence>
<feature type="domain" description="Large ribosomal subunit protein bL25 beta" evidence="6">
    <location>
        <begin position="96"/>
        <end position="177"/>
    </location>
</feature>
<keyword evidence="8" id="KW-1185">Reference proteome</keyword>
<evidence type="ECO:0000256" key="4">
    <source>
        <dbReference type="ARBA" id="ARBA00023274"/>
    </source>
</evidence>
<dbReference type="GO" id="GO:0008097">
    <property type="term" value="F:5S rRNA binding"/>
    <property type="evidence" value="ECO:0007669"/>
    <property type="project" value="InterPro"/>
</dbReference>
<dbReference type="EMBL" id="CP058559">
    <property type="protein sequence ID" value="QNO14657.1"/>
    <property type="molecule type" value="Genomic_DNA"/>
</dbReference>
<dbReference type="InterPro" id="IPR020056">
    <property type="entry name" value="Rbsml_bL25/Gln-tRNA_synth_N"/>
</dbReference>
<dbReference type="RefSeq" id="WP_213168531.1">
    <property type="nucleotide sequence ID" value="NZ_CP058559.1"/>
</dbReference>
<proteinExistence type="predicted"/>
<keyword evidence="3 7" id="KW-0689">Ribosomal protein</keyword>
<keyword evidence="4" id="KW-0687">Ribonucleoprotein</keyword>
<dbReference type="InterPro" id="IPR001021">
    <property type="entry name" value="Ribosomal_bL25_long"/>
</dbReference>
<dbReference type="PANTHER" id="PTHR33284">
    <property type="entry name" value="RIBOSOMAL PROTEIN L25/GLN-TRNA SYNTHETASE, ANTI-CODON-BINDING DOMAIN-CONTAINING PROTEIN"/>
    <property type="match status" value="1"/>
</dbReference>
<dbReference type="KEGG" id="acae:HYG86_07585"/>
<protein>
    <submittedName>
        <fullName evidence="7">50S ribosomal protein L25</fullName>
    </submittedName>
</protein>
<organism evidence="7 8">
    <name type="scientific">Alkalicella caledoniensis</name>
    <dbReference type="NCBI Taxonomy" id="2731377"/>
    <lineage>
        <taxon>Bacteria</taxon>
        <taxon>Bacillati</taxon>
        <taxon>Bacillota</taxon>
        <taxon>Clostridia</taxon>
        <taxon>Eubacteriales</taxon>
        <taxon>Proteinivoracaceae</taxon>
        <taxon>Alkalicella</taxon>
    </lineage>
</organism>
<keyword evidence="1" id="KW-0699">rRNA-binding</keyword>
<sequence>MGQVTLNAEVRKTRGKLRDPRFIQGVVYGHNVESTAVKFEEKDIRQAISTSGPNAKVWISQGNEGKKFGFIKEIQRHITKDQIIHVDVQLVGKDQEINIQIPIIFKGHEQLGSKGLRLQINKSEVDALGKMLDMPDVLEIDVSDKELNDTITINHFNLPDDIKINDATDEPYASIVHLERITDDDLESENIDEMPEPAVIGEE</sequence>
<dbReference type="CDD" id="cd00495">
    <property type="entry name" value="Ribosomal_L25_TL5_CTC"/>
    <property type="match status" value="1"/>
</dbReference>
<dbReference type="GO" id="GO:0022625">
    <property type="term" value="C:cytosolic large ribosomal subunit"/>
    <property type="evidence" value="ECO:0007669"/>
    <property type="project" value="TreeGrafter"/>
</dbReference>
<dbReference type="Proteomes" id="UP000516160">
    <property type="component" value="Chromosome"/>
</dbReference>
<accession>A0A7G9W7J5</accession>
<dbReference type="InterPro" id="IPR037121">
    <property type="entry name" value="Ribosomal_bL25_C"/>
</dbReference>
<evidence type="ECO:0000256" key="2">
    <source>
        <dbReference type="ARBA" id="ARBA00022884"/>
    </source>
</evidence>
<dbReference type="PANTHER" id="PTHR33284:SF1">
    <property type="entry name" value="RIBOSOMAL PROTEIN L25_GLN-TRNA SYNTHETASE, ANTI-CODON-BINDING DOMAIN-CONTAINING PROTEIN"/>
    <property type="match status" value="1"/>
</dbReference>
<evidence type="ECO:0000313" key="8">
    <source>
        <dbReference type="Proteomes" id="UP000516160"/>
    </source>
</evidence>